<dbReference type="AlphaFoldDB" id="A0A098LIP5"/>
<dbReference type="InterPro" id="IPR010667">
    <property type="entry name" value="Phage_T4_Gp19"/>
</dbReference>
<keyword evidence="2" id="KW-1185">Reference proteome</keyword>
<dbReference type="eggNOG" id="ENOG5032T2H">
    <property type="taxonomic scope" value="Bacteria"/>
</dbReference>
<proteinExistence type="predicted"/>
<gene>
    <name evidence="1" type="ORF">MYP_3553</name>
</gene>
<dbReference type="PANTHER" id="PTHR38009">
    <property type="entry name" value="CONSERVED HYPOTHETICAL PHAGE TAIL PROTEIN"/>
    <property type="match status" value="1"/>
</dbReference>
<evidence type="ECO:0000313" key="2">
    <source>
        <dbReference type="Proteomes" id="UP000030185"/>
    </source>
</evidence>
<comment type="caution">
    <text evidence="1">The sequence shown here is derived from an EMBL/GenBank/DDBJ whole genome shotgun (WGS) entry which is preliminary data.</text>
</comment>
<dbReference type="RefSeq" id="WP_045466015.1">
    <property type="nucleotide sequence ID" value="NZ_BBLT01000007.1"/>
</dbReference>
<dbReference type="STRING" id="153721.MYP_3553"/>
<accession>A0A098LIP5</accession>
<dbReference type="NCBIfam" id="TIGR02241">
    <property type="entry name" value="conserved hypothetical phage tail region protein"/>
    <property type="match status" value="1"/>
</dbReference>
<dbReference type="GO" id="GO:0005198">
    <property type="term" value="F:structural molecule activity"/>
    <property type="evidence" value="ECO:0007669"/>
    <property type="project" value="InterPro"/>
</dbReference>
<name>A0A098LIP5_9BACT</name>
<organism evidence="1 2">
    <name type="scientific">Sporocytophaga myxococcoides</name>
    <dbReference type="NCBI Taxonomy" id="153721"/>
    <lineage>
        <taxon>Bacteria</taxon>
        <taxon>Pseudomonadati</taxon>
        <taxon>Bacteroidota</taxon>
        <taxon>Cytophagia</taxon>
        <taxon>Cytophagales</taxon>
        <taxon>Cytophagaceae</taxon>
        <taxon>Sporocytophaga</taxon>
    </lineage>
</organism>
<sequence>MATGTSTSKKKPSAGGTSKYYPPVGFHFRVRIVNTNDSSGLDSNFQEVSGISAEIPTEDFYEGGVNSFTYKLPKTMKYSPLQLKRGLVSSLSALGEWCKTTLINGFDQPIVTKDVVVSLLDEENEPLMSWKFIDAYPTKWSVSTFNAQNNDIVIESLELTYKRFEQVKV</sequence>
<evidence type="ECO:0000313" key="1">
    <source>
        <dbReference type="EMBL" id="GAL86324.1"/>
    </source>
</evidence>
<dbReference type="InterPro" id="IPR011747">
    <property type="entry name" value="CHP02241"/>
</dbReference>
<protein>
    <submittedName>
        <fullName evidence="1">Conserved hypothetical phage tail region protein</fullName>
    </submittedName>
</protein>
<dbReference type="OrthoDB" id="9799891at2"/>
<dbReference type="Proteomes" id="UP000030185">
    <property type="component" value="Unassembled WGS sequence"/>
</dbReference>
<dbReference type="PANTHER" id="PTHR38009:SF1">
    <property type="entry name" value="CONSERVED HYPOTHETICAL PHAGE TAIL PROTEIN"/>
    <property type="match status" value="1"/>
</dbReference>
<dbReference type="EMBL" id="BBLT01000007">
    <property type="protein sequence ID" value="GAL86324.1"/>
    <property type="molecule type" value="Genomic_DNA"/>
</dbReference>
<dbReference type="Pfam" id="PF06841">
    <property type="entry name" value="Phage_T4_gp19"/>
    <property type="match status" value="1"/>
</dbReference>
<reference evidence="1 2" key="1">
    <citation type="submission" date="2014-09" db="EMBL/GenBank/DDBJ databases">
        <title>Sporocytophaga myxococcoides PG-01 genome sequencing.</title>
        <authorList>
            <person name="Liu L."/>
            <person name="Gao P.J."/>
            <person name="Chen G.J."/>
            <person name="Wang L.S."/>
        </authorList>
    </citation>
    <scope>NUCLEOTIDE SEQUENCE [LARGE SCALE GENOMIC DNA]</scope>
    <source>
        <strain evidence="1 2">PG-01</strain>
    </source>
</reference>